<feature type="region of interest" description="Disordered" evidence="1">
    <location>
        <begin position="20"/>
        <end position="73"/>
    </location>
</feature>
<dbReference type="Proteomes" id="UP001281614">
    <property type="component" value="Unassembled WGS sequence"/>
</dbReference>
<evidence type="ECO:0000313" key="2">
    <source>
        <dbReference type="EMBL" id="KAK2761053.1"/>
    </source>
</evidence>
<dbReference type="AlphaFoldDB" id="A0AAD9YDF5"/>
<comment type="caution">
    <text evidence="2">The sequence shown here is derived from an EMBL/GenBank/DDBJ whole genome shotgun (WGS) entry which is preliminary data.</text>
</comment>
<name>A0AAD9YDF5_COLKA</name>
<evidence type="ECO:0000256" key="1">
    <source>
        <dbReference type="SAM" id="MobiDB-lite"/>
    </source>
</evidence>
<keyword evidence="3" id="KW-1185">Reference proteome</keyword>
<evidence type="ECO:0000313" key="3">
    <source>
        <dbReference type="Proteomes" id="UP001281614"/>
    </source>
</evidence>
<organism evidence="2 3">
    <name type="scientific">Colletotrichum kahawae</name>
    <name type="common">Coffee berry disease fungus</name>
    <dbReference type="NCBI Taxonomy" id="34407"/>
    <lineage>
        <taxon>Eukaryota</taxon>
        <taxon>Fungi</taxon>
        <taxon>Dikarya</taxon>
        <taxon>Ascomycota</taxon>
        <taxon>Pezizomycotina</taxon>
        <taxon>Sordariomycetes</taxon>
        <taxon>Hypocreomycetidae</taxon>
        <taxon>Glomerellales</taxon>
        <taxon>Glomerellaceae</taxon>
        <taxon>Colletotrichum</taxon>
        <taxon>Colletotrichum gloeosporioides species complex</taxon>
    </lineage>
</organism>
<reference evidence="2" key="1">
    <citation type="submission" date="2023-02" db="EMBL/GenBank/DDBJ databases">
        <title>Colletotrichum kahawae CIFC_Que2 genome sequencing and assembly.</title>
        <authorList>
            <person name="Baroncelli R."/>
        </authorList>
    </citation>
    <scope>NUCLEOTIDE SEQUENCE</scope>
    <source>
        <strain evidence="2">CIFC_Que2</strain>
    </source>
</reference>
<sequence>MLLMLMTQETWCSTPSHIYAVRQPDSPSRPRGRTGISRTRVHPKSTARRMQRRARAEDSRSRHSSDRGNGDRVDTAALLQSEGWQGRTPAGAVGGTTLETGNWRRSGGWEARVGRLQQIWLGSATGGWTFAAHHWLRDPGLDLSLVASPVHIVVVCGRLLFLRLPIFWRLDCQQQKLEANNTLTLSLSQPTLVRRPLARAAYPYACP</sequence>
<dbReference type="EMBL" id="VYYT01000165">
    <property type="protein sequence ID" value="KAK2761053.1"/>
    <property type="molecule type" value="Genomic_DNA"/>
</dbReference>
<proteinExistence type="predicted"/>
<feature type="compositionally biased region" description="Basic and acidic residues" evidence="1">
    <location>
        <begin position="54"/>
        <end position="73"/>
    </location>
</feature>
<gene>
    <name evidence="2" type="ORF">CKAH01_16397</name>
</gene>
<accession>A0AAD9YDF5</accession>
<protein>
    <submittedName>
        <fullName evidence="2">Uncharacterized protein</fullName>
    </submittedName>
</protein>
<feature type="compositionally biased region" description="Basic residues" evidence="1">
    <location>
        <begin position="39"/>
        <end position="53"/>
    </location>
</feature>